<organism evidence="1 2">
    <name type="scientific">Sungouiella intermedia</name>
    <dbReference type="NCBI Taxonomy" id="45354"/>
    <lineage>
        <taxon>Eukaryota</taxon>
        <taxon>Fungi</taxon>
        <taxon>Dikarya</taxon>
        <taxon>Ascomycota</taxon>
        <taxon>Saccharomycotina</taxon>
        <taxon>Pichiomycetes</taxon>
        <taxon>Metschnikowiaceae</taxon>
        <taxon>Sungouiella</taxon>
    </lineage>
</organism>
<evidence type="ECO:0000313" key="1">
    <source>
        <dbReference type="EMBL" id="SGZ48273.1"/>
    </source>
</evidence>
<dbReference type="EMBL" id="LT635764">
    <property type="protein sequence ID" value="SGZ48273.1"/>
    <property type="molecule type" value="Genomic_DNA"/>
</dbReference>
<accession>A0A1L0BDQ4</accession>
<evidence type="ECO:0000313" key="2">
    <source>
        <dbReference type="Proteomes" id="UP000182259"/>
    </source>
</evidence>
<gene>
    <name evidence="1" type="ORF">SAMEA4029009_CIC11G00000004915</name>
</gene>
<sequence>MTKLNLTTEQQASVDGTISFILNSQRSPILRRPDELGMEYQDIFFPALDGVNLEGWFIPTKSSSNKLVICNHFMPGNRYGFAGHLPQY</sequence>
<dbReference type="AlphaFoldDB" id="A0A1L0BDQ4"/>
<protein>
    <submittedName>
        <fullName evidence="1">CIC11C00000004915</fullName>
    </submittedName>
</protein>
<name>A0A1L0BDQ4_9ASCO</name>
<reference evidence="1 2" key="1">
    <citation type="submission" date="2016-10" db="EMBL/GenBank/DDBJ databases">
        <authorList>
            <person name="de Groot N.N."/>
        </authorList>
    </citation>
    <scope>NUCLEOTIDE SEQUENCE [LARGE SCALE GENOMIC DNA]</scope>
    <source>
        <strain evidence="1 2">PYCC 4715</strain>
    </source>
</reference>
<dbReference type="Proteomes" id="UP000182259">
    <property type="component" value="Chromosome I"/>
</dbReference>
<proteinExistence type="predicted"/>